<evidence type="ECO:0000256" key="1">
    <source>
        <dbReference type="SAM" id="Phobius"/>
    </source>
</evidence>
<dbReference type="AlphaFoldDB" id="A0A2H0V1D3"/>
<protein>
    <recommendedName>
        <fullName evidence="4">Prepilin-type N-terminal cleavage/methylation domain-containing protein</fullName>
    </recommendedName>
</protein>
<proteinExistence type="predicted"/>
<dbReference type="Pfam" id="PF07963">
    <property type="entry name" value="N_methyl"/>
    <property type="match status" value="1"/>
</dbReference>
<evidence type="ECO:0000313" key="3">
    <source>
        <dbReference type="Proteomes" id="UP000228626"/>
    </source>
</evidence>
<name>A0A2H0V1D3_9BACT</name>
<evidence type="ECO:0000313" key="2">
    <source>
        <dbReference type="EMBL" id="PIR92865.1"/>
    </source>
</evidence>
<gene>
    <name evidence="2" type="ORF">COT99_04025</name>
</gene>
<organism evidence="2 3">
    <name type="scientific">Candidatus Falkowbacteria bacterium CG10_big_fil_rev_8_21_14_0_10_43_10</name>
    <dbReference type="NCBI Taxonomy" id="1974567"/>
    <lineage>
        <taxon>Bacteria</taxon>
        <taxon>Candidatus Falkowiibacteriota</taxon>
    </lineage>
</organism>
<reference evidence="3" key="1">
    <citation type="submission" date="2017-09" db="EMBL/GenBank/DDBJ databases">
        <title>Depth-based differentiation of microbial function through sediment-hosted aquifers and enrichment of novel symbionts in the deep terrestrial subsurface.</title>
        <authorList>
            <person name="Probst A.J."/>
            <person name="Ladd B."/>
            <person name="Jarett J.K."/>
            <person name="Geller-Mcgrath D.E."/>
            <person name="Sieber C.M.K."/>
            <person name="Emerson J.B."/>
            <person name="Anantharaman K."/>
            <person name="Thomas B.C."/>
            <person name="Malmstrom R."/>
            <person name="Stieglmeier M."/>
            <person name="Klingl A."/>
            <person name="Woyke T."/>
            <person name="Ryan C.M."/>
            <person name="Banfield J.F."/>
        </authorList>
    </citation>
    <scope>NUCLEOTIDE SEQUENCE [LARGE SCALE GENOMIC DNA]</scope>
</reference>
<dbReference type="PROSITE" id="PS00409">
    <property type="entry name" value="PROKAR_NTER_METHYL"/>
    <property type="match status" value="1"/>
</dbReference>
<dbReference type="NCBIfam" id="TIGR02532">
    <property type="entry name" value="IV_pilin_GFxxxE"/>
    <property type="match status" value="1"/>
</dbReference>
<feature type="transmembrane region" description="Helical" evidence="1">
    <location>
        <begin position="12"/>
        <end position="36"/>
    </location>
</feature>
<dbReference type="InterPro" id="IPR016419">
    <property type="entry name" value="Prepilin_Pept-dep_B_prd"/>
</dbReference>
<dbReference type="PIRSF" id="PIRSF004525">
    <property type="entry name" value="Pilin_peptidase-dep_B_prd"/>
    <property type="match status" value="1"/>
</dbReference>
<accession>A0A2H0V1D3</accession>
<keyword evidence="1" id="KW-1133">Transmembrane helix</keyword>
<keyword evidence="1" id="KW-0812">Transmembrane</keyword>
<dbReference type="EMBL" id="PFAR01000047">
    <property type="protein sequence ID" value="PIR92865.1"/>
    <property type="molecule type" value="Genomic_DNA"/>
</dbReference>
<evidence type="ECO:0008006" key="4">
    <source>
        <dbReference type="Google" id="ProtNLM"/>
    </source>
</evidence>
<dbReference type="InterPro" id="IPR012902">
    <property type="entry name" value="N_methyl_site"/>
</dbReference>
<comment type="caution">
    <text evidence="2">The sequence shown here is derived from an EMBL/GenBank/DDBJ whole genome shotgun (WGS) entry which is preliminary data.</text>
</comment>
<keyword evidence="1" id="KW-0472">Membrane</keyword>
<sequence>MNYKMVKQSSSGFTLLELVVGMGIFSLVVLSATAIFQKVVEGQSMAIAAQNTQEAMRFASEAISKEIRMAERDFDGKCNDGEAGEVFAVRDSNTKLYFRNEYGECVAYASINNFFVVSRIPEASFSGVSGHNSNYDDITPDEINVSNLKFYERGDLQEAVTITMTVNSKGRYLLQSQMDMETTISSRYYLESKLNE</sequence>
<dbReference type="Proteomes" id="UP000228626">
    <property type="component" value="Unassembled WGS sequence"/>
</dbReference>